<keyword evidence="1" id="KW-0813">Transport</keyword>
<dbReference type="FunFam" id="3.40.50.300:FF:000630">
    <property type="entry name" value="ATP-binding cassette (ABC) transporter, putative"/>
    <property type="match status" value="1"/>
</dbReference>
<organism evidence="9 10">
    <name type="scientific">Coemansia spiralis</name>
    <dbReference type="NCBI Taxonomy" id="417178"/>
    <lineage>
        <taxon>Eukaryota</taxon>
        <taxon>Fungi</taxon>
        <taxon>Fungi incertae sedis</taxon>
        <taxon>Zoopagomycota</taxon>
        <taxon>Kickxellomycotina</taxon>
        <taxon>Kickxellomycetes</taxon>
        <taxon>Kickxellales</taxon>
        <taxon>Kickxellaceae</taxon>
        <taxon>Coemansia</taxon>
    </lineage>
</organism>
<keyword evidence="5 7" id="KW-1133">Transmembrane helix</keyword>
<dbReference type="SMART" id="SM00382">
    <property type="entry name" value="AAA"/>
    <property type="match status" value="1"/>
</dbReference>
<dbReference type="InterPro" id="IPR017871">
    <property type="entry name" value="ABC_transporter-like_CS"/>
</dbReference>
<dbReference type="InterPro" id="IPR050173">
    <property type="entry name" value="ABC_transporter_C-like"/>
</dbReference>
<name>A0A9W8GIK8_9FUNG</name>
<evidence type="ECO:0000313" key="9">
    <source>
        <dbReference type="EMBL" id="KAJ2689926.1"/>
    </source>
</evidence>
<keyword evidence="4" id="KW-0067">ATP-binding</keyword>
<evidence type="ECO:0000256" key="6">
    <source>
        <dbReference type="ARBA" id="ARBA00023136"/>
    </source>
</evidence>
<keyword evidence="10" id="KW-1185">Reference proteome</keyword>
<proteinExistence type="predicted"/>
<dbReference type="GO" id="GO:0016020">
    <property type="term" value="C:membrane"/>
    <property type="evidence" value="ECO:0007669"/>
    <property type="project" value="TreeGrafter"/>
</dbReference>
<feature type="transmembrane region" description="Helical" evidence="7">
    <location>
        <begin position="16"/>
        <end position="33"/>
    </location>
</feature>
<dbReference type="PROSITE" id="PS00211">
    <property type="entry name" value="ABC_TRANSPORTER_1"/>
    <property type="match status" value="1"/>
</dbReference>
<gene>
    <name evidence="9" type="ORF">IWW39_001150</name>
</gene>
<keyword evidence="2 7" id="KW-0812">Transmembrane</keyword>
<dbReference type="EMBL" id="JANBTX010000018">
    <property type="protein sequence ID" value="KAJ2689926.1"/>
    <property type="molecule type" value="Genomic_DNA"/>
</dbReference>
<evidence type="ECO:0000256" key="2">
    <source>
        <dbReference type="ARBA" id="ARBA00022692"/>
    </source>
</evidence>
<protein>
    <recommendedName>
        <fullName evidence="8">ABC transporter domain-containing protein</fullName>
    </recommendedName>
</protein>
<dbReference type="OrthoDB" id="6500128at2759"/>
<dbReference type="GO" id="GO:0016887">
    <property type="term" value="F:ATP hydrolysis activity"/>
    <property type="evidence" value="ECO:0007669"/>
    <property type="project" value="InterPro"/>
</dbReference>
<comment type="caution">
    <text evidence="9">The sequence shown here is derived from an EMBL/GenBank/DDBJ whole genome shotgun (WGS) entry which is preliminary data.</text>
</comment>
<sequence>MVVANLGYVAYTTLRLSYSALAVLVLASAGVVYHRTGKRGGALLAIQRYRRRIAGDMDKIAHDLFSGSRIVRIHGVYGVFGDKLRELDGWQQAVGVLANAVLFTRYLWQHMVDTALSLGMVGAMLLTDANSWQLMPADLQLYYETASKSLGLLSQLANLQVNATNHALVIQEFCDVGNMTPEAPWHAPSKRASIAKPPQGRIIFSCCCLRYKLGDKLALQRVSFAIRSGERVGIVGRTGSGKSSLLQALLRMVELESGMISIDDVDVRKVGLHDLRQSISVVPQTAALIEGTVRSNIDPLEQHTEAEIAAAIQSCQIGDLGADKRIEAGGGNLSAGQQQLVSICRAVLRRKKILVLDEAMANVDEHTEQIISAVISREFRHSTVLIIAHRLEATACCSRILVMDDGRLVEQGPPALLATRDGHYARLLRAAAGTASHKA</sequence>
<dbReference type="Gene3D" id="3.40.50.300">
    <property type="entry name" value="P-loop containing nucleotide triphosphate hydrolases"/>
    <property type="match status" value="1"/>
</dbReference>
<feature type="domain" description="ABC transporter" evidence="8">
    <location>
        <begin position="204"/>
        <end position="430"/>
    </location>
</feature>
<evidence type="ECO:0000313" key="10">
    <source>
        <dbReference type="Proteomes" id="UP001151516"/>
    </source>
</evidence>
<dbReference type="Pfam" id="PF00005">
    <property type="entry name" value="ABC_tran"/>
    <property type="match status" value="1"/>
</dbReference>
<evidence type="ECO:0000256" key="1">
    <source>
        <dbReference type="ARBA" id="ARBA00022448"/>
    </source>
</evidence>
<dbReference type="CDD" id="cd03244">
    <property type="entry name" value="ABCC_MRP_domain2"/>
    <property type="match status" value="1"/>
</dbReference>
<evidence type="ECO:0000256" key="5">
    <source>
        <dbReference type="ARBA" id="ARBA00022989"/>
    </source>
</evidence>
<dbReference type="PANTHER" id="PTHR24223">
    <property type="entry name" value="ATP-BINDING CASSETTE SUB-FAMILY C"/>
    <property type="match status" value="1"/>
</dbReference>
<evidence type="ECO:0000256" key="7">
    <source>
        <dbReference type="SAM" id="Phobius"/>
    </source>
</evidence>
<evidence type="ECO:0000259" key="8">
    <source>
        <dbReference type="PROSITE" id="PS50893"/>
    </source>
</evidence>
<dbReference type="PANTHER" id="PTHR24223:SF415">
    <property type="entry name" value="FI20190P1"/>
    <property type="match status" value="1"/>
</dbReference>
<dbReference type="InterPro" id="IPR027417">
    <property type="entry name" value="P-loop_NTPase"/>
</dbReference>
<dbReference type="InterPro" id="IPR003593">
    <property type="entry name" value="AAA+_ATPase"/>
</dbReference>
<accession>A0A9W8GIK8</accession>
<dbReference type="GO" id="GO:0042626">
    <property type="term" value="F:ATPase-coupled transmembrane transporter activity"/>
    <property type="evidence" value="ECO:0007669"/>
    <property type="project" value="TreeGrafter"/>
</dbReference>
<reference evidence="9" key="1">
    <citation type="submission" date="2022-07" db="EMBL/GenBank/DDBJ databases">
        <title>Phylogenomic reconstructions and comparative analyses of Kickxellomycotina fungi.</title>
        <authorList>
            <person name="Reynolds N.K."/>
            <person name="Stajich J.E."/>
            <person name="Barry K."/>
            <person name="Grigoriev I.V."/>
            <person name="Crous P."/>
            <person name="Smith M.E."/>
        </authorList>
    </citation>
    <scope>NUCLEOTIDE SEQUENCE</scope>
    <source>
        <strain evidence="9">CBS 109367</strain>
    </source>
</reference>
<evidence type="ECO:0000256" key="4">
    <source>
        <dbReference type="ARBA" id="ARBA00022840"/>
    </source>
</evidence>
<dbReference type="AlphaFoldDB" id="A0A9W8GIK8"/>
<dbReference type="GO" id="GO:0005524">
    <property type="term" value="F:ATP binding"/>
    <property type="evidence" value="ECO:0007669"/>
    <property type="project" value="UniProtKB-KW"/>
</dbReference>
<evidence type="ECO:0000256" key="3">
    <source>
        <dbReference type="ARBA" id="ARBA00022741"/>
    </source>
</evidence>
<dbReference type="PROSITE" id="PS50893">
    <property type="entry name" value="ABC_TRANSPORTER_2"/>
    <property type="match status" value="1"/>
</dbReference>
<keyword evidence="6 7" id="KW-0472">Membrane</keyword>
<dbReference type="InterPro" id="IPR003439">
    <property type="entry name" value="ABC_transporter-like_ATP-bd"/>
</dbReference>
<dbReference type="SUPFAM" id="SSF52540">
    <property type="entry name" value="P-loop containing nucleoside triphosphate hydrolases"/>
    <property type="match status" value="1"/>
</dbReference>
<dbReference type="Proteomes" id="UP001151516">
    <property type="component" value="Unassembled WGS sequence"/>
</dbReference>
<keyword evidence="3" id="KW-0547">Nucleotide-binding</keyword>